<evidence type="ECO:0008006" key="4">
    <source>
        <dbReference type="Google" id="ProtNLM"/>
    </source>
</evidence>
<organism evidence="2 3">
    <name type="scientific">Sulfitobacter marinus</name>
    <dbReference type="NCBI Taxonomy" id="394264"/>
    <lineage>
        <taxon>Bacteria</taxon>
        <taxon>Pseudomonadati</taxon>
        <taxon>Pseudomonadota</taxon>
        <taxon>Alphaproteobacteria</taxon>
        <taxon>Rhodobacterales</taxon>
        <taxon>Roseobacteraceae</taxon>
        <taxon>Sulfitobacter</taxon>
    </lineage>
</organism>
<dbReference type="Proteomes" id="UP000199239">
    <property type="component" value="Unassembled WGS sequence"/>
</dbReference>
<feature type="transmembrane region" description="Helical" evidence="1">
    <location>
        <begin position="51"/>
        <end position="75"/>
    </location>
</feature>
<reference evidence="3" key="1">
    <citation type="submission" date="2016-10" db="EMBL/GenBank/DDBJ databases">
        <authorList>
            <person name="Varghese N."/>
            <person name="Submissions S."/>
        </authorList>
    </citation>
    <scope>NUCLEOTIDE SEQUENCE [LARGE SCALE GENOMIC DNA]</scope>
    <source>
        <strain evidence="3">DSM 23422</strain>
    </source>
</reference>
<evidence type="ECO:0000256" key="1">
    <source>
        <dbReference type="SAM" id="Phobius"/>
    </source>
</evidence>
<accession>A0A1I6T1P5</accession>
<dbReference type="EMBL" id="FPAJ01000003">
    <property type="protein sequence ID" value="SFS83199.1"/>
    <property type="molecule type" value="Genomic_DNA"/>
</dbReference>
<dbReference type="OrthoDB" id="7877474at2"/>
<dbReference type="RefSeq" id="WP_093916223.1">
    <property type="nucleotide sequence ID" value="NZ_FPAJ01000003.1"/>
</dbReference>
<keyword evidence="1" id="KW-0472">Membrane</keyword>
<dbReference type="STRING" id="394264.SAMN04488040_1995"/>
<protein>
    <recommendedName>
        <fullName evidence="4">Holin-X, holin superfamily III</fullName>
    </recommendedName>
</protein>
<keyword evidence="3" id="KW-1185">Reference proteome</keyword>
<name>A0A1I6T1P5_9RHOB</name>
<evidence type="ECO:0000313" key="3">
    <source>
        <dbReference type="Proteomes" id="UP000199239"/>
    </source>
</evidence>
<gene>
    <name evidence="2" type="ORF">SAMN04488040_1995</name>
</gene>
<keyword evidence="1" id="KW-1133">Transmembrane helix</keyword>
<feature type="transmembrane region" description="Helical" evidence="1">
    <location>
        <begin position="96"/>
        <end position="117"/>
    </location>
</feature>
<feature type="transmembrane region" description="Helical" evidence="1">
    <location>
        <begin position="21"/>
        <end position="45"/>
    </location>
</feature>
<proteinExistence type="predicted"/>
<keyword evidence="1" id="KW-0812">Transmembrane</keyword>
<sequence length="125" mass="13170">MLNILLDRVALRATETAQTAAIGLGAGICLMVGSVFLAVAAWLFLLTLTTALTACLIMGGLFFGIGLVMIAAMGIRSRHLQRKRAAEMLRLEAERRAMGATGIEGIIGIVVALINGFNAGRNTKI</sequence>
<dbReference type="AlphaFoldDB" id="A0A1I6T1P5"/>
<evidence type="ECO:0000313" key="2">
    <source>
        <dbReference type="EMBL" id="SFS83199.1"/>
    </source>
</evidence>